<dbReference type="Pfam" id="PF19912">
    <property type="entry name" value="DUF6385"/>
    <property type="match status" value="1"/>
</dbReference>
<keyword evidence="3" id="KW-1185">Reference proteome</keyword>
<evidence type="ECO:0000313" key="2">
    <source>
        <dbReference type="EMBL" id="MBU9713330.1"/>
    </source>
</evidence>
<name>A0ABS6JLM0_9BACI</name>
<comment type="caution">
    <text evidence="2">The sequence shown here is derived from an EMBL/GenBank/DDBJ whole genome shotgun (WGS) entry which is preliminary data.</text>
</comment>
<protein>
    <recommendedName>
        <fullName evidence="1">DUF6385 domain-containing protein</fullName>
    </recommendedName>
</protein>
<gene>
    <name evidence="2" type="ORF">KS419_16490</name>
</gene>
<dbReference type="InterPro" id="IPR045965">
    <property type="entry name" value="DUF6385"/>
</dbReference>
<dbReference type="RefSeq" id="WP_217067487.1">
    <property type="nucleotide sequence ID" value="NZ_JAHQCS010000131.1"/>
</dbReference>
<evidence type="ECO:0000313" key="3">
    <source>
        <dbReference type="Proteomes" id="UP000784880"/>
    </source>
</evidence>
<sequence>MGGTIDEVTTVENLVGGTLNTVETILGGTIDEVTTVVSISQQNFVEDEELGIVVSSTEFTELDSQDSQFFKVYTFFVENESTDTVEVQLQISPNDSVYVDDSPAIEISEQADAIVPQKFGNYTRIRYRLADDTDDATLNVWFNAQG</sequence>
<organism evidence="2 3">
    <name type="scientific">Evansella tamaricis</name>
    <dbReference type="NCBI Taxonomy" id="2069301"/>
    <lineage>
        <taxon>Bacteria</taxon>
        <taxon>Bacillati</taxon>
        <taxon>Bacillota</taxon>
        <taxon>Bacilli</taxon>
        <taxon>Bacillales</taxon>
        <taxon>Bacillaceae</taxon>
        <taxon>Evansella</taxon>
    </lineage>
</organism>
<feature type="domain" description="DUF6385" evidence="1">
    <location>
        <begin position="69"/>
        <end position="145"/>
    </location>
</feature>
<reference evidence="2 3" key="1">
    <citation type="submission" date="2021-06" db="EMBL/GenBank/DDBJ databases">
        <title>Bacillus sp. RD4P76, an endophyte from a halophyte.</title>
        <authorList>
            <person name="Sun J.-Q."/>
        </authorList>
    </citation>
    <scope>NUCLEOTIDE SEQUENCE [LARGE SCALE GENOMIC DNA]</scope>
    <source>
        <strain evidence="2 3">CGMCC 1.15917</strain>
    </source>
</reference>
<evidence type="ECO:0000259" key="1">
    <source>
        <dbReference type="Pfam" id="PF19912"/>
    </source>
</evidence>
<dbReference type="EMBL" id="JAHQCS010000131">
    <property type="protein sequence ID" value="MBU9713330.1"/>
    <property type="molecule type" value="Genomic_DNA"/>
</dbReference>
<dbReference type="Proteomes" id="UP000784880">
    <property type="component" value="Unassembled WGS sequence"/>
</dbReference>
<accession>A0ABS6JLM0</accession>
<proteinExistence type="predicted"/>